<evidence type="ECO:0000256" key="1">
    <source>
        <dbReference type="SAM" id="SignalP"/>
    </source>
</evidence>
<feature type="signal peptide" evidence="1">
    <location>
        <begin position="1"/>
        <end position="23"/>
    </location>
</feature>
<keyword evidence="3" id="KW-1185">Reference proteome</keyword>
<dbReference type="EMBL" id="KZ345715">
    <property type="protein sequence ID" value="PIO72294.1"/>
    <property type="molecule type" value="Genomic_DNA"/>
</dbReference>
<accession>A0A2G9UPU3</accession>
<keyword evidence="1" id="KW-0732">Signal</keyword>
<sequence length="43" mass="4346">MARLGAWLLTAVMATVAINSAVATNCSAADATRNCIDGLVVPI</sequence>
<dbReference type="OrthoDB" id="418484at2759"/>
<feature type="non-terminal residue" evidence="2">
    <location>
        <position position="43"/>
    </location>
</feature>
<proteinExistence type="predicted"/>
<dbReference type="Proteomes" id="UP000230423">
    <property type="component" value="Unassembled WGS sequence"/>
</dbReference>
<gene>
    <name evidence="2" type="ORF">TELCIR_05782</name>
</gene>
<feature type="chain" id="PRO_5013600924" evidence="1">
    <location>
        <begin position="24"/>
        <end position="43"/>
    </location>
</feature>
<name>A0A2G9UPU3_TELCI</name>
<evidence type="ECO:0000313" key="2">
    <source>
        <dbReference type="EMBL" id="PIO72294.1"/>
    </source>
</evidence>
<dbReference type="AlphaFoldDB" id="A0A2G9UPU3"/>
<reference evidence="2 3" key="1">
    <citation type="submission" date="2015-09" db="EMBL/GenBank/DDBJ databases">
        <title>Draft genome of the parasitic nematode Teladorsagia circumcincta isolate WARC Sus (inbred).</title>
        <authorList>
            <person name="Mitreva M."/>
        </authorList>
    </citation>
    <scope>NUCLEOTIDE SEQUENCE [LARGE SCALE GENOMIC DNA]</scope>
    <source>
        <strain evidence="2 3">S</strain>
    </source>
</reference>
<organism evidence="2 3">
    <name type="scientific">Teladorsagia circumcincta</name>
    <name type="common">Brown stomach worm</name>
    <name type="synonym">Ostertagia circumcincta</name>
    <dbReference type="NCBI Taxonomy" id="45464"/>
    <lineage>
        <taxon>Eukaryota</taxon>
        <taxon>Metazoa</taxon>
        <taxon>Ecdysozoa</taxon>
        <taxon>Nematoda</taxon>
        <taxon>Chromadorea</taxon>
        <taxon>Rhabditida</taxon>
        <taxon>Rhabditina</taxon>
        <taxon>Rhabditomorpha</taxon>
        <taxon>Strongyloidea</taxon>
        <taxon>Trichostrongylidae</taxon>
        <taxon>Teladorsagia</taxon>
    </lineage>
</organism>
<protein>
    <submittedName>
        <fullName evidence="2">Uncharacterized protein</fullName>
    </submittedName>
</protein>
<evidence type="ECO:0000313" key="3">
    <source>
        <dbReference type="Proteomes" id="UP000230423"/>
    </source>
</evidence>